<evidence type="ECO:0000256" key="1">
    <source>
        <dbReference type="SAM" id="Phobius"/>
    </source>
</evidence>
<comment type="caution">
    <text evidence="3">The sequence shown here is derived from an EMBL/GenBank/DDBJ whole genome shotgun (WGS) entry which is preliminary data.</text>
</comment>
<feature type="transmembrane region" description="Helical" evidence="1">
    <location>
        <begin position="46"/>
        <end position="66"/>
    </location>
</feature>
<protein>
    <submittedName>
        <fullName evidence="3">Sporulation integral membrane protein YlbJ</fullName>
    </submittedName>
</protein>
<feature type="transmembrane region" description="Helical" evidence="1">
    <location>
        <begin position="340"/>
        <end position="361"/>
    </location>
</feature>
<sequence length="369" mass="39833">MRPATARALAGSLLVVFFILMITHPAAVYRGALRGLNVWWEVVFPSLLPFFITTELLLAFGVIHLLGSLLEPITFRLFRLPGAAAFVLAVGFTSGYPMGAAAAARLKSQGLLTAAEAAHLAAFANNASPLFILVAVAVGIYHLPEMGPFLALVHYGSNLLVGLTFRFFSPSRRPYLPRSRPSPTEGRKPASLGQTLGEAVRQSVTNLLVIAGFIGLFGVLWELIREVSNWQGSASLLFEAGAGFLEVTLGVKGVAETALPLKIKVWVTEVWLAWQGLSVIVQVWSFLGQAGVSLLPFFGGRFLQIVYASILTFALFPFFAPGWSQAAAGHFSFSPSFSWILLRSTGLCLASFLFLLLLALVTSCCRSRL</sequence>
<dbReference type="Proteomes" id="UP000256329">
    <property type="component" value="Unassembled WGS sequence"/>
</dbReference>
<dbReference type="RefSeq" id="WP_115791486.1">
    <property type="nucleotide sequence ID" value="NZ_QSLN01000001.1"/>
</dbReference>
<dbReference type="Pfam" id="PF07670">
    <property type="entry name" value="Gate"/>
    <property type="match status" value="1"/>
</dbReference>
<reference evidence="3 4" key="1">
    <citation type="submission" date="2018-08" db="EMBL/GenBank/DDBJ databases">
        <title>Form III RuBisCO-mediated autotrophy in Thermodesulfobium bacteria.</title>
        <authorList>
            <person name="Toshchakov S.V."/>
            <person name="Kublanov I.V."/>
            <person name="Frolov E."/>
            <person name="Bonch-Osmolovskaya E.A."/>
            <person name="Tourova T.P."/>
            <person name="Chernych N.A."/>
            <person name="Lebedinsky A.V."/>
        </authorList>
    </citation>
    <scope>NUCLEOTIDE SEQUENCE [LARGE SCALE GENOMIC DNA]</scope>
    <source>
        <strain evidence="3 4">SR</strain>
    </source>
</reference>
<organism evidence="3 4">
    <name type="scientific">Ammonifex thiophilus</name>
    <dbReference type="NCBI Taxonomy" id="444093"/>
    <lineage>
        <taxon>Bacteria</taxon>
        <taxon>Bacillati</taxon>
        <taxon>Bacillota</taxon>
        <taxon>Clostridia</taxon>
        <taxon>Thermoanaerobacterales</taxon>
        <taxon>Thermoanaerobacteraceae</taxon>
        <taxon>Ammonifex</taxon>
    </lineage>
</organism>
<evidence type="ECO:0000259" key="2">
    <source>
        <dbReference type="Pfam" id="PF07670"/>
    </source>
</evidence>
<feature type="transmembrane region" description="Helical" evidence="1">
    <location>
        <begin position="302"/>
        <end position="320"/>
    </location>
</feature>
<feature type="transmembrane region" description="Helical" evidence="1">
    <location>
        <begin position="78"/>
        <end position="98"/>
    </location>
</feature>
<feature type="transmembrane region" description="Helical" evidence="1">
    <location>
        <begin position="149"/>
        <end position="168"/>
    </location>
</feature>
<gene>
    <name evidence="3" type="ORF">DXX99_00045</name>
</gene>
<accession>A0A3D8P752</accession>
<dbReference type="InterPro" id="IPR011642">
    <property type="entry name" value="Gate_dom"/>
</dbReference>
<feature type="transmembrane region" description="Helical" evidence="1">
    <location>
        <begin position="118"/>
        <end position="142"/>
    </location>
</feature>
<dbReference type="OrthoDB" id="1645614at2"/>
<name>A0A3D8P752_9THEO</name>
<evidence type="ECO:0000313" key="3">
    <source>
        <dbReference type="EMBL" id="RDV84488.1"/>
    </source>
</evidence>
<feature type="transmembrane region" description="Helical" evidence="1">
    <location>
        <begin position="275"/>
        <end position="295"/>
    </location>
</feature>
<feature type="transmembrane region" description="Helical" evidence="1">
    <location>
        <begin position="236"/>
        <end position="255"/>
    </location>
</feature>
<feature type="transmembrane region" description="Helical" evidence="1">
    <location>
        <begin position="204"/>
        <end position="224"/>
    </location>
</feature>
<keyword evidence="4" id="KW-1185">Reference proteome</keyword>
<proteinExistence type="predicted"/>
<keyword evidence="1" id="KW-0472">Membrane</keyword>
<dbReference type="EMBL" id="QSLN01000001">
    <property type="protein sequence ID" value="RDV84488.1"/>
    <property type="molecule type" value="Genomic_DNA"/>
</dbReference>
<feature type="domain" description="Nucleoside transporter/FeoB GTPase Gate" evidence="2">
    <location>
        <begin position="42"/>
        <end position="140"/>
    </location>
</feature>
<keyword evidence="1" id="KW-1133">Transmembrane helix</keyword>
<keyword evidence="1" id="KW-0812">Transmembrane</keyword>
<dbReference type="AlphaFoldDB" id="A0A3D8P752"/>
<evidence type="ECO:0000313" key="4">
    <source>
        <dbReference type="Proteomes" id="UP000256329"/>
    </source>
</evidence>